<evidence type="ECO:0000259" key="12">
    <source>
        <dbReference type="SMART" id="SM00382"/>
    </source>
</evidence>
<dbReference type="EMBL" id="HBFA01016255">
    <property type="protein sequence ID" value="CAD8665802.1"/>
    <property type="molecule type" value="Transcribed_RNA"/>
</dbReference>
<dbReference type="InterPro" id="IPR003593">
    <property type="entry name" value="AAA+_ATPase"/>
</dbReference>
<dbReference type="GO" id="GO:0009570">
    <property type="term" value="C:chloroplast stroma"/>
    <property type="evidence" value="ECO:0007669"/>
    <property type="project" value="TreeGrafter"/>
</dbReference>
<comment type="activity regulation">
    <text evidence="10">Redox regulation; active in reducing conditions, inactive in oxidizing conditions.</text>
</comment>
<keyword evidence="10" id="KW-0934">Plastid</keyword>
<dbReference type="EC" id="6.6.1.1" evidence="10"/>
<dbReference type="Gene3D" id="1.10.8.80">
    <property type="entry name" value="Magnesium chelatase subunit I, C-Terminal domain"/>
    <property type="match status" value="1"/>
</dbReference>
<evidence type="ECO:0000256" key="5">
    <source>
        <dbReference type="ARBA" id="ARBA00022741"/>
    </source>
</evidence>
<dbReference type="PANTHER" id="PTHR32039">
    <property type="entry name" value="MAGNESIUM-CHELATASE SUBUNIT CHLI"/>
    <property type="match status" value="1"/>
</dbReference>
<dbReference type="AlphaFoldDB" id="A0A7S0WFY7"/>
<keyword evidence="7 10" id="KW-0149">Chlorophyll biosynthesis</keyword>
<keyword evidence="4 10" id="KW-0436">Ligase</keyword>
<keyword evidence="10" id="KW-0150">Chloroplast</keyword>
<evidence type="ECO:0000256" key="9">
    <source>
        <dbReference type="ARBA" id="ARBA00048693"/>
    </source>
</evidence>
<dbReference type="InterPro" id="IPR011775">
    <property type="entry name" value="Mg_chelatase_ATPase-isu"/>
</dbReference>
<dbReference type="SMART" id="SM00382">
    <property type="entry name" value="AAA"/>
    <property type="match status" value="1"/>
</dbReference>
<sequence length="477" mass="51584">MHSTLRAQNVAVPTKVVAGRSRSAQASSRGMVAKANDYKVLSLAHAAGKFMGNRSALARSASVRGNKRAQSVQTVASNAVEISKQPKPVFPFVKIIGQEDMKLGLILNIIDPTLGGVLIMGDRGTAKSMAVRSLAAILPEIQVVKGDAYQSNPESPGEMGPESKAKFLAGESLDSEPRQITVVELPLGATEDRICGTIDIEKALTDGVKAYEPGLLAKANRGILYVDEVNLLEDGLVDVVLDSAASGWNTVEREGVSISHPAKFIMVGSGSEEEGELRPQLLDRFGLNVQVRTIMNVDERTELATARMMFDRNKFEYIASCREESDALTKKLNECRARLTDVKMDPELSLKISEVCSNLNVDGLRGDIVTNRCAKAHAAWCGRTQVTGEDVARVIVMCLSHRLRKDPMDKMDGGYRVVMEYARVFGNSAPKVAATPEAELQALKDKKAAEEAEKAKDAPAEKPKGGAWNPNSLPGRR</sequence>
<feature type="compositionally biased region" description="Basic and acidic residues" evidence="11">
    <location>
        <begin position="443"/>
        <end position="464"/>
    </location>
</feature>
<comment type="similarity">
    <text evidence="2 10">Belongs to the Mg-chelatase subunits D/I family.</text>
</comment>
<name>A0A7S0WFY7_9CHLO</name>
<dbReference type="InterPro" id="IPR027417">
    <property type="entry name" value="P-loop_NTPase"/>
</dbReference>
<keyword evidence="3 10" id="KW-0602">Photosynthesis</keyword>
<comment type="catalytic activity">
    <reaction evidence="9 10">
        <text>protoporphyrin IX + Mg(2+) + ATP + H2O = Mg-protoporphyrin IX + ADP + phosphate + 3 H(+)</text>
        <dbReference type="Rhea" id="RHEA:13961"/>
        <dbReference type="ChEBI" id="CHEBI:15377"/>
        <dbReference type="ChEBI" id="CHEBI:15378"/>
        <dbReference type="ChEBI" id="CHEBI:18420"/>
        <dbReference type="ChEBI" id="CHEBI:30616"/>
        <dbReference type="ChEBI" id="CHEBI:43474"/>
        <dbReference type="ChEBI" id="CHEBI:57306"/>
        <dbReference type="ChEBI" id="CHEBI:60492"/>
        <dbReference type="ChEBI" id="CHEBI:456216"/>
        <dbReference type="EC" id="6.6.1.1"/>
    </reaction>
</comment>
<dbReference type="FunFam" id="3.40.50.300:FF:000601">
    <property type="entry name" value="Mg-protoporphyrin IX chelatase"/>
    <property type="match status" value="1"/>
</dbReference>
<proteinExistence type="inferred from homology"/>
<dbReference type="InterPro" id="IPR000523">
    <property type="entry name" value="Mg_chelatse_chII-like_cat_dom"/>
</dbReference>
<reference evidence="13" key="1">
    <citation type="submission" date="2021-01" db="EMBL/GenBank/DDBJ databases">
        <authorList>
            <person name="Corre E."/>
            <person name="Pelletier E."/>
            <person name="Niang G."/>
            <person name="Scheremetjew M."/>
            <person name="Finn R."/>
            <person name="Kale V."/>
            <person name="Holt S."/>
            <person name="Cochrane G."/>
            <person name="Meng A."/>
            <person name="Brown T."/>
            <person name="Cohen L."/>
        </authorList>
    </citation>
    <scope>NUCLEOTIDE SEQUENCE</scope>
    <source>
        <strain evidence="13">CCMP722</strain>
    </source>
</reference>
<dbReference type="SUPFAM" id="SSF52540">
    <property type="entry name" value="P-loop containing nucleoside triphosphate hydrolases"/>
    <property type="match status" value="1"/>
</dbReference>
<keyword evidence="5 10" id="KW-0547">Nucleotide-binding</keyword>
<organism evidence="13">
    <name type="scientific">Pyramimonas obovata</name>
    <dbReference type="NCBI Taxonomy" id="1411642"/>
    <lineage>
        <taxon>Eukaryota</taxon>
        <taxon>Viridiplantae</taxon>
        <taxon>Chlorophyta</taxon>
        <taxon>Pyramimonadophyceae</taxon>
        <taxon>Pyramimonadales</taxon>
        <taxon>Pyramimonadaceae</taxon>
        <taxon>Pyramimonas</taxon>
        <taxon>Pyramimonas incertae sedis</taxon>
    </lineage>
</organism>
<evidence type="ECO:0000256" key="4">
    <source>
        <dbReference type="ARBA" id="ARBA00022598"/>
    </source>
</evidence>
<evidence type="ECO:0000256" key="11">
    <source>
        <dbReference type="SAM" id="MobiDB-lite"/>
    </source>
</evidence>
<dbReference type="Pfam" id="PF01078">
    <property type="entry name" value="Mg_chelatase"/>
    <property type="match status" value="1"/>
</dbReference>
<dbReference type="PANTHER" id="PTHR32039:SF9">
    <property type="entry name" value="MAGNESIUM-CHELATASE SUBUNIT CHLI-2, CHLOROPLASTIC"/>
    <property type="match status" value="1"/>
</dbReference>
<dbReference type="GO" id="GO:0005524">
    <property type="term" value="F:ATP binding"/>
    <property type="evidence" value="ECO:0007669"/>
    <property type="project" value="UniProtKB-UniRule"/>
</dbReference>
<feature type="domain" description="AAA+ ATPase" evidence="12">
    <location>
        <begin position="113"/>
        <end position="316"/>
    </location>
</feature>
<dbReference type="GO" id="GO:0015979">
    <property type="term" value="P:photosynthesis"/>
    <property type="evidence" value="ECO:0007669"/>
    <property type="project" value="UniProtKB-UniRule"/>
</dbReference>
<evidence type="ECO:0000256" key="7">
    <source>
        <dbReference type="ARBA" id="ARBA00023171"/>
    </source>
</evidence>
<dbReference type="GO" id="GO:0015995">
    <property type="term" value="P:chlorophyll biosynthetic process"/>
    <property type="evidence" value="ECO:0007669"/>
    <property type="project" value="UniProtKB-UniPathway"/>
</dbReference>
<evidence type="ECO:0000313" key="13">
    <source>
        <dbReference type="EMBL" id="CAD8665802.1"/>
    </source>
</evidence>
<dbReference type="NCBIfam" id="TIGR02030">
    <property type="entry name" value="BchI-ChlI"/>
    <property type="match status" value="1"/>
</dbReference>
<evidence type="ECO:0000256" key="8">
    <source>
        <dbReference type="ARBA" id="ARBA00038576"/>
    </source>
</evidence>
<accession>A0A7S0WFY7</accession>
<dbReference type="InterPro" id="IPR045006">
    <property type="entry name" value="CHLI-like"/>
</dbReference>
<keyword evidence="6 10" id="KW-0067">ATP-binding</keyword>
<dbReference type="InterPro" id="IPR041628">
    <property type="entry name" value="ChlI/MoxR_AAA_lid"/>
</dbReference>
<dbReference type="Pfam" id="PF17863">
    <property type="entry name" value="AAA_lid_2"/>
    <property type="match status" value="1"/>
</dbReference>
<evidence type="ECO:0000256" key="10">
    <source>
        <dbReference type="RuleBase" id="RU362087"/>
    </source>
</evidence>
<comment type="function">
    <text evidence="10">Involved in chlorophyll biosynthesis. Catalyzes the insertion of magnesium ion into protoporphyrin IX to yield Mg-protoporphyrin IX.</text>
</comment>
<comment type="pathway">
    <text evidence="1 10">Porphyrin-containing compound metabolism; chlorophyll biosynthesis.</text>
</comment>
<dbReference type="Gene3D" id="3.40.50.300">
    <property type="entry name" value="P-loop containing nucleotide triphosphate hydrolases"/>
    <property type="match status" value="1"/>
</dbReference>
<protein>
    <recommendedName>
        <fullName evidence="10">Mg-protoporphyrin IX chelatase</fullName>
        <ecNumber evidence="10">6.6.1.1</ecNumber>
    </recommendedName>
</protein>
<evidence type="ECO:0000256" key="3">
    <source>
        <dbReference type="ARBA" id="ARBA00022531"/>
    </source>
</evidence>
<feature type="region of interest" description="Disordered" evidence="11">
    <location>
        <begin position="443"/>
        <end position="477"/>
    </location>
</feature>
<evidence type="ECO:0000256" key="1">
    <source>
        <dbReference type="ARBA" id="ARBA00005173"/>
    </source>
</evidence>
<gene>
    <name evidence="13" type="ORF">POBO1169_LOCUS8359</name>
</gene>
<comment type="subcellular location">
    <subcellularLocation>
        <location evidence="10">Plastid</location>
        <location evidence="10">Chloroplast</location>
    </subcellularLocation>
</comment>
<dbReference type="UniPathway" id="UPA00668"/>
<evidence type="ECO:0000256" key="6">
    <source>
        <dbReference type="ARBA" id="ARBA00022840"/>
    </source>
</evidence>
<comment type="subunit">
    <text evidence="8">The magnesium chelatase complex is a heterotrimer consisting of subunits CHLI, CHLD and CHLH.</text>
</comment>
<dbReference type="GO" id="GO:0016851">
    <property type="term" value="F:magnesium chelatase activity"/>
    <property type="evidence" value="ECO:0007669"/>
    <property type="project" value="UniProtKB-UniRule"/>
</dbReference>
<comment type="subunit">
    <text evidence="10">The magnesium chelatase complex is a heterotrimer consisting of subunits CHLI, CHLD, AND CHLH.</text>
</comment>
<evidence type="ECO:0000256" key="2">
    <source>
        <dbReference type="ARBA" id="ARBA00005799"/>
    </source>
</evidence>